<organism evidence="1 2">
    <name type="scientific">Brasilonema octagenarum UFV-OR1</name>
    <dbReference type="NCBI Taxonomy" id="417115"/>
    <lineage>
        <taxon>Bacteria</taxon>
        <taxon>Bacillati</taxon>
        <taxon>Cyanobacteriota</taxon>
        <taxon>Cyanophyceae</taxon>
        <taxon>Nostocales</taxon>
        <taxon>Scytonemataceae</taxon>
        <taxon>Brasilonema</taxon>
        <taxon>Octagenarum group</taxon>
    </lineage>
</organism>
<reference evidence="1 2" key="1">
    <citation type="submission" date="2018-06" db="EMBL/GenBank/DDBJ databases">
        <title>Comparative genomics of Brasilonema spp. strains.</title>
        <authorList>
            <person name="Alvarenga D.O."/>
            <person name="Fiore M.F."/>
            <person name="Varani A.M."/>
        </authorList>
    </citation>
    <scope>NUCLEOTIDE SEQUENCE [LARGE SCALE GENOMIC DNA]</scope>
    <source>
        <strain evidence="1 2">UFV-OR1</strain>
    </source>
</reference>
<accession>A0ABX1MK81</accession>
<proteinExistence type="predicted"/>
<dbReference type="EMBL" id="QMEC01000322">
    <property type="protein sequence ID" value="NMF67470.1"/>
    <property type="molecule type" value="Genomic_DNA"/>
</dbReference>
<protein>
    <submittedName>
        <fullName evidence="1">Molybdenum-pterin-binding domain-containing protein</fullName>
    </submittedName>
</protein>
<evidence type="ECO:0000313" key="2">
    <source>
        <dbReference type="Proteomes" id="UP000762253"/>
    </source>
</evidence>
<comment type="caution">
    <text evidence="1">The sequence shown here is derived from an EMBL/GenBank/DDBJ whole genome shotgun (WGS) entry which is preliminary data.</text>
</comment>
<dbReference type="Proteomes" id="UP000762253">
    <property type="component" value="Unassembled WGS sequence"/>
</dbReference>
<sequence>MEPYAQREQLLYTITLYNIMKKRLDFRVEEYELQILEDYCAAVGRTKTDVLRELIRTLKTKRKPLL</sequence>
<keyword evidence="2" id="KW-1185">Reference proteome</keyword>
<evidence type="ECO:0000313" key="1">
    <source>
        <dbReference type="EMBL" id="NMF67470.1"/>
    </source>
</evidence>
<name>A0ABX1MK81_9CYAN</name>
<gene>
    <name evidence="1" type="ORF">DP115_34010</name>
</gene>